<dbReference type="PATRIC" id="fig|104336.4.peg.427"/>
<dbReference type="Proteomes" id="UP000033572">
    <property type="component" value="Unassembled WGS sequence"/>
</dbReference>
<dbReference type="NCBIfam" id="NF041808">
    <property type="entry name" value="daptide_123"/>
    <property type="match status" value="1"/>
</dbReference>
<protein>
    <submittedName>
        <fullName evidence="1">Uncharacterized protein</fullName>
    </submittedName>
</protein>
<sequence length="38" mass="4258">MQKQLDFVELDELDAPLEWWEHVGYIVTIVGGAVAIAT</sequence>
<name>A0A0F0KXL4_9MICO</name>
<gene>
    <name evidence="1" type="ORF">RN50_00408</name>
</gene>
<dbReference type="GeneID" id="94446152"/>
<organism evidence="1 2">
    <name type="scientific">Microbacterium foliorum</name>
    <dbReference type="NCBI Taxonomy" id="104336"/>
    <lineage>
        <taxon>Bacteria</taxon>
        <taxon>Bacillati</taxon>
        <taxon>Actinomycetota</taxon>
        <taxon>Actinomycetes</taxon>
        <taxon>Micrococcales</taxon>
        <taxon>Microbacteriaceae</taxon>
        <taxon>Microbacterium</taxon>
    </lineage>
</organism>
<dbReference type="RefSeq" id="WP_341853348.1">
    <property type="nucleotide sequence ID" value="NZ_CP031425.1"/>
</dbReference>
<reference evidence="1 2" key="1">
    <citation type="submission" date="2015-02" db="EMBL/GenBank/DDBJ databases">
        <title>Draft genome sequences of ten Microbacterium spp. with emphasis on heavy metal contaminated environments.</title>
        <authorList>
            <person name="Corretto E."/>
        </authorList>
    </citation>
    <scope>NUCLEOTIDE SEQUENCE [LARGE SCALE GENOMIC DNA]</scope>
    <source>
        <strain evidence="1 2">DSM 12966</strain>
    </source>
</reference>
<comment type="caution">
    <text evidence="1">The sequence shown here is derived from an EMBL/GenBank/DDBJ whole genome shotgun (WGS) entry which is preliminary data.</text>
</comment>
<dbReference type="EMBL" id="JYIU01000026">
    <property type="protein sequence ID" value="KJL25638.1"/>
    <property type="molecule type" value="Genomic_DNA"/>
</dbReference>
<evidence type="ECO:0000313" key="1">
    <source>
        <dbReference type="EMBL" id="KJL25638.1"/>
    </source>
</evidence>
<accession>A0A0F0KXL4</accession>
<proteinExistence type="predicted"/>
<keyword evidence="2" id="KW-1185">Reference proteome</keyword>
<dbReference type="AlphaFoldDB" id="A0A0F0KXL4"/>
<dbReference type="NCBIfam" id="NF041807">
    <property type="entry name" value="daptide_Mpa3"/>
    <property type="match status" value="1"/>
</dbReference>
<evidence type="ECO:0000313" key="2">
    <source>
        <dbReference type="Proteomes" id="UP000033572"/>
    </source>
</evidence>